<proteinExistence type="inferred from homology"/>
<dbReference type="AlphaFoldDB" id="A0A328BDP9"/>
<protein>
    <submittedName>
        <fullName evidence="6">SCO family protein</fullName>
    </submittedName>
</protein>
<name>A0A328BDP9_9BACT</name>
<dbReference type="SUPFAM" id="SSF52833">
    <property type="entry name" value="Thioredoxin-like"/>
    <property type="match status" value="1"/>
</dbReference>
<dbReference type="Pfam" id="PF02630">
    <property type="entry name" value="SCO1-SenC"/>
    <property type="match status" value="1"/>
</dbReference>
<dbReference type="OrthoDB" id="9811998at2"/>
<dbReference type="InterPro" id="IPR036249">
    <property type="entry name" value="Thioredoxin-like_sf"/>
</dbReference>
<organism evidence="6 7">
    <name type="scientific">Hymenobacter edaphi</name>
    <dbReference type="NCBI Taxonomy" id="2211146"/>
    <lineage>
        <taxon>Bacteria</taxon>
        <taxon>Pseudomonadati</taxon>
        <taxon>Bacteroidota</taxon>
        <taxon>Cytophagia</taxon>
        <taxon>Cytophagales</taxon>
        <taxon>Hymenobacteraceae</taxon>
        <taxon>Hymenobacter</taxon>
    </lineage>
</organism>
<dbReference type="CDD" id="cd02968">
    <property type="entry name" value="SCO"/>
    <property type="match status" value="1"/>
</dbReference>
<dbReference type="PROSITE" id="PS51352">
    <property type="entry name" value="THIOREDOXIN_2"/>
    <property type="match status" value="1"/>
</dbReference>
<accession>A0A328BDP9</accession>
<dbReference type="GO" id="GO:0046872">
    <property type="term" value="F:metal ion binding"/>
    <property type="evidence" value="ECO:0007669"/>
    <property type="project" value="UniProtKB-KW"/>
</dbReference>
<evidence type="ECO:0000313" key="7">
    <source>
        <dbReference type="Proteomes" id="UP000248553"/>
    </source>
</evidence>
<gene>
    <name evidence="6" type="ORF">DLM85_17060</name>
</gene>
<feature type="disulfide bond" description="Redox-active" evidence="4">
    <location>
        <begin position="91"/>
        <end position="95"/>
    </location>
</feature>
<feature type="binding site" evidence="3">
    <location>
        <position position="95"/>
    </location>
    <ligand>
        <name>Cu cation</name>
        <dbReference type="ChEBI" id="CHEBI:23378"/>
    </ligand>
</feature>
<dbReference type="Proteomes" id="UP000248553">
    <property type="component" value="Unassembled WGS sequence"/>
</dbReference>
<evidence type="ECO:0000256" key="1">
    <source>
        <dbReference type="ARBA" id="ARBA00010996"/>
    </source>
</evidence>
<dbReference type="InterPro" id="IPR013766">
    <property type="entry name" value="Thioredoxin_domain"/>
</dbReference>
<feature type="binding site" evidence="3">
    <location>
        <position position="91"/>
    </location>
    <ligand>
        <name>Cu cation</name>
        <dbReference type="ChEBI" id="CHEBI:23378"/>
    </ligand>
</feature>
<dbReference type="EMBL" id="QHKM01000005">
    <property type="protein sequence ID" value="RAK65243.1"/>
    <property type="molecule type" value="Genomic_DNA"/>
</dbReference>
<keyword evidence="2 3" id="KW-0186">Copper</keyword>
<evidence type="ECO:0000259" key="5">
    <source>
        <dbReference type="PROSITE" id="PS51352"/>
    </source>
</evidence>
<keyword evidence="7" id="KW-1185">Reference proteome</keyword>
<dbReference type="Gene3D" id="3.40.30.10">
    <property type="entry name" value="Glutaredoxin"/>
    <property type="match status" value="1"/>
</dbReference>
<keyword evidence="4" id="KW-1015">Disulfide bond</keyword>
<evidence type="ECO:0000313" key="6">
    <source>
        <dbReference type="EMBL" id="RAK65243.1"/>
    </source>
</evidence>
<reference evidence="7" key="1">
    <citation type="submission" date="2018-05" db="EMBL/GenBank/DDBJ databases">
        <authorList>
            <person name="Nie L."/>
        </authorList>
    </citation>
    <scope>NUCLEOTIDE SEQUENCE [LARGE SCALE GENOMIC DNA]</scope>
    <source>
        <strain evidence="7">NL</strain>
    </source>
</reference>
<comment type="caution">
    <text evidence="6">The sequence shown here is derived from an EMBL/GenBank/DDBJ whole genome shotgun (WGS) entry which is preliminary data.</text>
</comment>
<comment type="similarity">
    <text evidence="1">Belongs to the SCO1/2 family.</text>
</comment>
<sequence length="224" mass="25692">MRPQQVLILGLLLLAPVLAFFFLYGFGTNHFALPTYYPDRVDSTQVGGKWQRDTVFHRVGDFRLQTQSGQWLSQHDLDGDVYVASFFFATCPQVCPRLNGQLQRVQEKYRKEPRVKLVSYTVDPQHDSVAVLAEYAKQYGALPDKWFFLTGPKDSINRLAVQEYKVTAPGPAMIAGTPGLVHSQRLLLVDRDKHIRGVYDGMDPKEIDRLMTEIRILLYTYDHE</sequence>
<evidence type="ECO:0000256" key="4">
    <source>
        <dbReference type="PIRSR" id="PIRSR603782-2"/>
    </source>
</evidence>
<dbReference type="InterPro" id="IPR003782">
    <property type="entry name" value="SCO1/SenC"/>
</dbReference>
<evidence type="ECO:0000256" key="3">
    <source>
        <dbReference type="PIRSR" id="PIRSR603782-1"/>
    </source>
</evidence>
<evidence type="ECO:0000256" key="2">
    <source>
        <dbReference type="ARBA" id="ARBA00023008"/>
    </source>
</evidence>
<keyword evidence="3" id="KW-0479">Metal-binding</keyword>
<feature type="domain" description="Thioredoxin" evidence="5">
    <location>
        <begin position="53"/>
        <end position="216"/>
    </location>
</feature>
<dbReference type="PANTHER" id="PTHR12151:SF25">
    <property type="entry name" value="LINALOOL DEHYDRATASE_ISOMERASE DOMAIN-CONTAINING PROTEIN"/>
    <property type="match status" value="1"/>
</dbReference>
<dbReference type="PANTHER" id="PTHR12151">
    <property type="entry name" value="ELECTRON TRANSPORT PROTIN SCO1/SENC FAMILY MEMBER"/>
    <property type="match status" value="1"/>
</dbReference>
<feature type="binding site" evidence="3">
    <location>
        <position position="182"/>
    </location>
    <ligand>
        <name>Cu cation</name>
        <dbReference type="ChEBI" id="CHEBI:23378"/>
    </ligand>
</feature>